<feature type="domain" description="N-(5'phosphoribosyl) anthranilate isomerase (PRAI)" evidence="10">
    <location>
        <begin position="5"/>
        <end position="207"/>
    </location>
</feature>
<proteinExistence type="inferred from homology"/>
<dbReference type="CDD" id="cd00405">
    <property type="entry name" value="PRAI"/>
    <property type="match status" value="1"/>
</dbReference>
<dbReference type="InterPro" id="IPR044643">
    <property type="entry name" value="TrpF_fam"/>
</dbReference>
<evidence type="ECO:0000256" key="7">
    <source>
        <dbReference type="ARBA" id="ARBA00023141"/>
    </source>
</evidence>
<dbReference type="GO" id="GO:0000162">
    <property type="term" value="P:L-tryptophan biosynthetic process"/>
    <property type="evidence" value="ECO:0007669"/>
    <property type="project" value="UniProtKB-UniRule"/>
</dbReference>
<evidence type="ECO:0000256" key="5">
    <source>
        <dbReference type="ARBA" id="ARBA00022605"/>
    </source>
</evidence>
<evidence type="ECO:0000313" key="11">
    <source>
        <dbReference type="EMBL" id="OOL19667.1"/>
    </source>
</evidence>
<evidence type="ECO:0000256" key="9">
    <source>
        <dbReference type="HAMAP-Rule" id="MF_00135"/>
    </source>
</evidence>
<gene>
    <name evidence="9" type="primary">trpF</name>
    <name evidence="11" type="ORF">AL01_01495</name>
</gene>
<evidence type="ECO:0000256" key="8">
    <source>
        <dbReference type="ARBA" id="ARBA00023235"/>
    </source>
</evidence>
<dbReference type="SUPFAM" id="SSF51366">
    <property type="entry name" value="Ribulose-phoshate binding barrel"/>
    <property type="match status" value="1"/>
</dbReference>
<comment type="pathway">
    <text evidence="2 9">Amino-acid biosynthesis; L-tryptophan biosynthesis; L-tryptophan from chorismate: step 3/5.</text>
</comment>
<evidence type="ECO:0000256" key="3">
    <source>
        <dbReference type="ARBA" id="ARBA00012572"/>
    </source>
</evidence>
<dbReference type="RefSeq" id="WP_077395492.1">
    <property type="nucleotide sequence ID" value="NZ_JATM01000001.1"/>
</dbReference>
<comment type="catalytic activity">
    <reaction evidence="1 9">
        <text>N-(5-phospho-beta-D-ribosyl)anthranilate = 1-(2-carboxyphenylamino)-1-deoxy-D-ribulose 5-phosphate</text>
        <dbReference type="Rhea" id="RHEA:21540"/>
        <dbReference type="ChEBI" id="CHEBI:18277"/>
        <dbReference type="ChEBI" id="CHEBI:58613"/>
        <dbReference type="EC" id="5.3.1.24"/>
    </reaction>
</comment>
<dbReference type="Proteomes" id="UP000200980">
    <property type="component" value="Unassembled WGS sequence"/>
</dbReference>
<reference evidence="11 12" key="1">
    <citation type="journal article" date="2016" name="PLoS ONE">
        <title>Whole-Genome Sequence Analysis of Bombella intestini LMG 28161T, a Novel Acetic Acid Bacterium Isolated from the Crop of a Red-Tailed Bumble Bee, Bombus lapidarius.</title>
        <authorList>
            <person name="Li L."/>
            <person name="Illeghems K."/>
            <person name="Van Kerrebroeck S."/>
            <person name="Borremans W."/>
            <person name="Cleenwerck I."/>
            <person name="Smagghe G."/>
            <person name="De Vuyst L."/>
            <person name="Vandamme P."/>
        </authorList>
    </citation>
    <scope>NUCLEOTIDE SEQUENCE [LARGE SCALE GENOMIC DNA]</scope>
    <source>
        <strain evidence="11 12">R-52487</strain>
    </source>
</reference>
<dbReference type="PANTHER" id="PTHR42894:SF1">
    <property type="entry name" value="N-(5'-PHOSPHORIBOSYL)ANTHRANILATE ISOMERASE"/>
    <property type="match status" value="1"/>
</dbReference>
<dbReference type="HAMAP" id="MF_00135">
    <property type="entry name" value="PRAI"/>
    <property type="match status" value="1"/>
</dbReference>
<sequence>MQVKVKICGLTRTEDMQACAATGVHWVGLVFHPASPRFVTPEQAARLHNAIPTADKGGPLRVGLFVKPTFEQVAATLNQVPLDILQLYTDEKTALTLKHQTNKKVWLARGVARTEDLPSDTSFDGYIIEAPSQKGDTRPGGLGRTFNWTLTEHWHAPAPWLLAGGLTPDNVAQAVRVSKTRAVDVSSGVEERPGIKSALLIEKFIKNSQKGACVHQE</sequence>
<comment type="similarity">
    <text evidence="9">Belongs to the TrpF family.</text>
</comment>
<keyword evidence="6 9" id="KW-0822">Tryptophan biosynthesis</keyword>
<name>A0A1S8GRH7_9PROT</name>
<dbReference type="GO" id="GO:0004640">
    <property type="term" value="F:phosphoribosylanthranilate isomerase activity"/>
    <property type="evidence" value="ECO:0007669"/>
    <property type="project" value="UniProtKB-UniRule"/>
</dbReference>
<dbReference type="OrthoDB" id="9796196at2"/>
<keyword evidence="5 9" id="KW-0028">Amino-acid biosynthesis</keyword>
<keyword evidence="12" id="KW-1185">Reference proteome</keyword>
<dbReference type="InterPro" id="IPR001240">
    <property type="entry name" value="PRAI_dom"/>
</dbReference>
<dbReference type="EC" id="5.3.1.24" evidence="3 9"/>
<protein>
    <recommendedName>
        <fullName evidence="4 9">N-(5'-phosphoribosyl)anthranilate isomerase</fullName>
        <shortName evidence="9">PRAI</shortName>
        <ecNumber evidence="3 9">5.3.1.24</ecNumber>
    </recommendedName>
</protein>
<organism evidence="11 12">
    <name type="scientific">Bombella intestini</name>
    <dbReference type="NCBI Taxonomy" id="1539051"/>
    <lineage>
        <taxon>Bacteria</taxon>
        <taxon>Pseudomonadati</taxon>
        <taxon>Pseudomonadota</taxon>
        <taxon>Alphaproteobacteria</taxon>
        <taxon>Acetobacterales</taxon>
        <taxon>Acetobacteraceae</taxon>
        <taxon>Bombella</taxon>
    </lineage>
</organism>
<dbReference type="InterPro" id="IPR011060">
    <property type="entry name" value="RibuloseP-bd_barrel"/>
</dbReference>
<dbReference type="UniPathway" id="UPA00035">
    <property type="reaction ID" value="UER00042"/>
</dbReference>
<dbReference type="InterPro" id="IPR013785">
    <property type="entry name" value="Aldolase_TIM"/>
</dbReference>
<dbReference type="EMBL" id="JATM01000001">
    <property type="protein sequence ID" value="OOL19667.1"/>
    <property type="molecule type" value="Genomic_DNA"/>
</dbReference>
<evidence type="ECO:0000256" key="1">
    <source>
        <dbReference type="ARBA" id="ARBA00001164"/>
    </source>
</evidence>
<keyword evidence="8 9" id="KW-0413">Isomerase</keyword>
<keyword evidence="7 9" id="KW-0057">Aromatic amino acid biosynthesis</keyword>
<dbReference type="AlphaFoldDB" id="A0A1S8GRH7"/>
<evidence type="ECO:0000256" key="4">
    <source>
        <dbReference type="ARBA" id="ARBA00022272"/>
    </source>
</evidence>
<dbReference type="Pfam" id="PF00697">
    <property type="entry name" value="PRAI"/>
    <property type="match status" value="1"/>
</dbReference>
<comment type="caution">
    <text evidence="11">The sequence shown here is derived from an EMBL/GenBank/DDBJ whole genome shotgun (WGS) entry which is preliminary data.</text>
</comment>
<dbReference type="PANTHER" id="PTHR42894">
    <property type="entry name" value="N-(5'-PHOSPHORIBOSYL)ANTHRANILATE ISOMERASE"/>
    <property type="match status" value="1"/>
</dbReference>
<evidence type="ECO:0000256" key="6">
    <source>
        <dbReference type="ARBA" id="ARBA00022822"/>
    </source>
</evidence>
<dbReference type="Gene3D" id="3.20.20.70">
    <property type="entry name" value="Aldolase class I"/>
    <property type="match status" value="1"/>
</dbReference>
<evidence type="ECO:0000313" key="12">
    <source>
        <dbReference type="Proteomes" id="UP000200980"/>
    </source>
</evidence>
<accession>A0A1S8GRH7</accession>
<dbReference type="STRING" id="1539051.AL01_01495"/>
<evidence type="ECO:0000259" key="10">
    <source>
        <dbReference type="Pfam" id="PF00697"/>
    </source>
</evidence>
<evidence type="ECO:0000256" key="2">
    <source>
        <dbReference type="ARBA" id="ARBA00004664"/>
    </source>
</evidence>